<comment type="similarity">
    <text evidence="3">Belongs to the FPP/GGPP synthase family.</text>
</comment>
<evidence type="ECO:0000256" key="2">
    <source>
        <dbReference type="ARBA" id="ARBA00022842"/>
    </source>
</evidence>
<evidence type="ECO:0000313" key="4">
    <source>
        <dbReference type="EMBL" id="PIZ14653.1"/>
    </source>
</evidence>
<name>A0A2M7S5R2_9BACT</name>
<dbReference type="PROSITE" id="PS00723">
    <property type="entry name" value="POLYPRENYL_SYNTHASE_1"/>
    <property type="match status" value="1"/>
</dbReference>
<dbReference type="InterPro" id="IPR000092">
    <property type="entry name" value="Polyprenyl_synt"/>
</dbReference>
<proteinExistence type="inferred from homology"/>
<dbReference type="CDD" id="cd00685">
    <property type="entry name" value="Trans_IPPS_HT"/>
    <property type="match status" value="1"/>
</dbReference>
<keyword evidence="1" id="KW-0479">Metal-binding</keyword>
<organism evidence="4 5">
    <name type="scientific">Candidatus Desantisbacteria bacterium CG_4_10_14_0_8_um_filter_48_22</name>
    <dbReference type="NCBI Taxonomy" id="1974543"/>
    <lineage>
        <taxon>Bacteria</taxon>
        <taxon>Candidatus Desantisiibacteriota</taxon>
    </lineage>
</organism>
<dbReference type="Gene3D" id="1.10.600.10">
    <property type="entry name" value="Farnesyl Diphosphate Synthase"/>
    <property type="match status" value="1"/>
</dbReference>
<dbReference type="InterPro" id="IPR033749">
    <property type="entry name" value="Polyprenyl_synt_CS"/>
</dbReference>
<dbReference type="SFLD" id="SFLDG01017">
    <property type="entry name" value="Polyprenyl_Transferase_Like"/>
    <property type="match status" value="1"/>
</dbReference>
<comment type="caution">
    <text evidence="4">The sequence shown here is derived from an EMBL/GenBank/DDBJ whole genome shotgun (WGS) entry which is preliminary data.</text>
</comment>
<gene>
    <name evidence="4" type="ORF">COY52_11655</name>
</gene>
<dbReference type="AlphaFoldDB" id="A0A2M7S5R2"/>
<protein>
    <submittedName>
        <fullName evidence="4">Polyprenyl synthetase</fullName>
    </submittedName>
</protein>
<keyword evidence="2" id="KW-0460">Magnesium</keyword>
<sequence>MKLINELRDEINREITITLKKFCDIPIAGEMLGYQLGLLKNQSTGAQGKRFRPVLCLLTAKAISGSYKKALPAAVAIELIHNFSLIHDDIQDGDEFRRGRQTVWRKWGANQAINAGDAMHALVGLALSGLFDSGLKPAVINSVSSAVNSACYRMCEGQMLDLSFEKRARVGIGEYLRMIREKTAALIESAPVSGALVSTQNCGIIKCYRSFGANAGMAFQIFNDISGFGDKGSRSLHIQSDLKKNKKTLPFVLALGAGKKGASGMRVLIEKTGALRHSEAIGTEYLRKALYDLDRSGVSNSAQDLLKDYVLHIKD</sequence>
<dbReference type="GO" id="GO:0004659">
    <property type="term" value="F:prenyltransferase activity"/>
    <property type="evidence" value="ECO:0007669"/>
    <property type="project" value="InterPro"/>
</dbReference>
<accession>A0A2M7S5R2</accession>
<dbReference type="PANTHER" id="PTHR12001:SF86">
    <property type="entry name" value="GERANYLGERANYL DIPHOSPHATE SYNTHASE"/>
    <property type="match status" value="1"/>
</dbReference>
<dbReference type="SFLD" id="SFLDS00005">
    <property type="entry name" value="Isoprenoid_Synthase_Type_I"/>
    <property type="match status" value="1"/>
</dbReference>
<dbReference type="PANTHER" id="PTHR12001">
    <property type="entry name" value="GERANYLGERANYL PYROPHOSPHATE SYNTHASE"/>
    <property type="match status" value="1"/>
</dbReference>
<dbReference type="GO" id="GO:0046872">
    <property type="term" value="F:metal ion binding"/>
    <property type="evidence" value="ECO:0007669"/>
    <property type="project" value="UniProtKB-KW"/>
</dbReference>
<keyword evidence="3" id="KW-0808">Transferase</keyword>
<dbReference type="SUPFAM" id="SSF48576">
    <property type="entry name" value="Terpenoid synthases"/>
    <property type="match status" value="1"/>
</dbReference>
<dbReference type="GO" id="GO:0008299">
    <property type="term" value="P:isoprenoid biosynthetic process"/>
    <property type="evidence" value="ECO:0007669"/>
    <property type="project" value="InterPro"/>
</dbReference>
<dbReference type="InterPro" id="IPR008949">
    <property type="entry name" value="Isoprenoid_synthase_dom_sf"/>
</dbReference>
<dbReference type="EMBL" id="PFMR01000321">
    <property type="protein sequence ID" value="PIZ14653.1"/>
    <property type="molecule type" value="Genomic_DNA"/>
</dbReference>
<reference evidence="5" key="1">
    <citation type="submission" date="2017-09" db="EMBL/GenBank/DDBJ databases">
        <title>Depth-based differentiation of microbial function through sediment-hosted aquifers and enrichment of novel symbionts in the deep terrestrial subsurface.</title>
        <authorList>
            <person name="Probst A.J."/>
            <person name="Ladd B."/>
            <person name="Jarett J.K."/>
            <person name="Geller-Mcgrath D.E."/>
            <person name="Sieber C.M.K."/>
            <person name="Emerson J.B."/>
            <person name="Anantharaman K."/>
            <person name="Thomas B.C."/>
            <person name="Malmstrom R."/>
            <person name="Stieglmeier M."/>
            <person name="Klingl A."/>
            <person name="Woyke T."/>
            <person name="Ryan C.M."/>
            <person name="Banfield J.F."/>
        </authorList>
    </citation>
    <scope>NUCLEOTIDE SEQUENCE [LARGE SCALE GENOMIC DNA]</scope>
</reference>
<dbReference type="Pfam" id="PF00348">
    <property type="entry name" value="polyprenyl_synt"/>
    <property type="match status" value="1"/>
</dbReference>
<dbReference type="Proteomes" id="UP000229307">
    <property type="component" value="Unassembled WGS sequence"/>
</dbReference>
<evidence type="ECO:0000313" key="5">
    <source>
        <dbReference type="Proteomes" id="UP000229307"/>
    </source>
</evidence>
<evidence type="ECO:0000256" key="3">
    <source>
        <dbReference type="RuleBase" id="RU004466"/>
    </source>
</evidence>
<evidence type="ECO:0000256" key="1">
    <source>
        <dbReference type="ARBA" id="ARBA00022723"/>
    </source>
</evidence>